<feature type="domain" description="Fe2OG dioxygenase" evidence="4">
    <location>
        <begin position="189"/>
        <end position="307"/>
    </location>
</feature>
<keyword evidence="3" id="KW-0479">Metal-binding</keyword>
<evidence type="ECO:0000313" key="6">
    <source>
        <dbReference type="Proteomes" id="UP000031186"/>
    </source>
</evidence>
<evidence type="ECO:0000313" key="5">
    <source>
        <dbReference type="EMBL" id="KID64545.1"/>
    </source>
</evidence>
<dbReference type="InterPro" id="IPR050231">
    <property type="entry name" value="Iron_ascorbate_oxido_reductase"/>
</dbReference>
<dbReference type="Proteomes" id="UP000031186">
    <property type="component" value="Unassembled WGS sequence"/>
</dbReference>
<keyword evidence="3" id="KW-0408">Iron</keyword>
<dbReference type="GO" id="GO:0051213">
    <property type="term" value="F:dioxygenase activity"/>
    <property type="evidence" value="ECO:0007669"/>
    <property type="project" value="UniProtKB-KW"/>
</dbReference>
<dbReference type="PROSITE" id="PS51471">
    <property type="entry name" value="FE2OG_OXY"/>
    <property type="match status" value="1"/>
</dbReference>
<gene>
    <name evidence="5" type="ORF">MAN_06719</name>
</gene>
<dbReference type="VEuPathDB" id="FungiDB:MAN_06719"/>
<keyword evidence="6" id="KW-1185">Reference proteome</keyword>
<proteinExistence type="inferred from homology"/>
<dbReference type="InterPro" id="IPR044861">
    <property type="entry name" value="IPNS-like_FE2OG_OXY"/>
</dbReference>
<evidence type="ECO:0000259" key="4">
    <source>
        <dbReference type="PROSITE" id="PS51471"/>
    </source>
</evidence>
<sequence length="345" mass="39538">MGGIANQQHAIPIIDFGPLLQDDCTHENFATIGKEIYEAFKDFGFAYIKNHSVPQNVVDEAFRWVSKSSQSQRFFALPQSEKDKVPHPREGWYHRGYSGIGREKVSQMVFDKEGIANQRKKPDFKESYEMGAEGKLRNIWPADDVIPGFRDFFTQFYEICYGMEVQLLRAIAVGMGLKEDFFTNYHKTKQNQIRLLHYPPAEEELLATGKLESISAHTDFGTLTMLFQDQVGGLEVEDIHEKGKFNPAPYIPGTMVVNIGDLLMRWSNDVLRSTLHHVRTPPADEPLKEGEPRMTRERYSIPYFVAPDIDSAIDCIPGCWGPERPKKYEPINSSEYLDMRLNATY</sequence>
<dbReference type="Gene3D" id="2.60.120.330">
    <property type="entry name" value="B-lactam Antibiotic, Isopenicillin N Synthase, Chain"/>
    <property type="match status" value="1"/>
</dbReference>
<dbReference type="GO" id="GO:0046872">
    <property type="term" value="F:metal ion binding"/>
    <property type="evidence" value="ECO:0007669"/>
    <property type="project" value="UniProtKB-KW"/>
</dbReference>
<dbReference type="SUPFAM" id="SSF51197">
    <property type="entry name" value="Clavaminate synthase-like"/>
    <property type="match status" value="1"/>
</dbReference>
<name>A0A0B4ERG0_METAF</name>
<dbReference type="Pfam" id="PF14226">
    <property type="entry name" value="DIOX_N"/>
    <property type="match status" value="1"/>
</dbReference>
<dbReference type="InterPro" id="IPR027443">
    <property type="entry name" value="IPNS-like_sf"/>
</dbReference>
<evidence type="ECO:0000256" key="2">
    <source>
        <dbReference type="ARBA" id="ARBA00022964"/>
    </source>
</evidence>
<dbReference type="InterPro" id="IPR005123">
    <property type="entry name" value="Oxoglu/Fe-dep_dioxygenase_dom"/>
</dbReference>
<dbReference type="PANTHER" id="PTHR47990">
    <property type="entry name" value="2-OXOGLUTARATE (2OG) AND FE(II)-DEPENDENT OXYGENASE SUPERFAMILY PROTEIN-RELATED"/>
    <property type="match status" value="1"/>
</dbReference>
<dbReference type="OrthoDB" id="288590at2759"/>
<evidence type="ECO:0000256" key="3">
    <source>
        <dbReference type="RuleBase" id="RU003682"/>
    </source>
</evidence>
<dbReference type="InterPro" id="IPR026992">
    <property type="entry name" value="DIOX_N"/>
</dbReference>
<dbReference type="AlphaFoldDB" id="A0A0B4ERG0"/>
<evidence type="ECO:0000256" key="1">
    <source>
        <dbReference type="ARBA" id="ARBA00008056"/>
    </source>
</evidence>
<accession>A0A0B4ERG0</accession>
<dbReference type="HOGENOM" id="CLU_010119_6_1_1"/>
<keyword evidence="3" id="KW-0560">Oxidoreductase</keyword>
<comment type="similarity">
    <text evidence="1 3">Belongs to the iron/ascorbate-dependent oxidoreductase family.</text>
</comment>
<protein>
    <submittedName>
        <fullName evidence="5">Flavonol synthase/flavanone 3-hydroxylase</fullName>
    </submittedName>
</protein>
<reference evidence="5 6" key="1">
    <citation type="journal article" date="2014" name="Proc. Natl. Acad. Sci. U.S.A.">
        <title>Trajectory and genomic determinants of fungal-pathogen speciation and host adaptation.</title>
        <authorList>
            <person name="Hu X."/>
            <person name="Xiao G."/>
            <person name="Zheng P."/>
            <person name="Shang Y."/>
            <person name="Su Y."/>
            <person name="Zhang X."/>
            <person name="Liu X."/>
            <person name="Zhan S."/>
            <person name="St Leger R.J."/>
            <person name="Wang C."/>
        </authorList>
    </citation>
    <scope>NUCLEOTIDE SEQUENCE [LARGE SCALE GENOMIC DNA]</scope>
    <source>
        <strain evidence="5 6">ARSEF 549</strain>
    </source>
</reference>
<dbReference type="EMBL" id="AZNF01000008">
    <property type="protein sequence ID" value="KID64545.1"/>
    <property type="molecule type" value="Genomic_DNA"/>
</dbReference>
<dbReference type="GO" id="GO:0044283">
    <property type="term" value="P:small molecule biosynthetic process"/>
    <property type="evidence" value="ECO:0007669"/>
    <property type="project" value="UniProtKB-ARBA"/>
</dbReference>
<dbReference type="Pfam" id="PF03171">
    <property type="entry name" value="2OG-FeII_Oxy"/>
    <property type="match status" value="1"/>
</dbReference>
<feature type="non-terminal residue" evidence="5">
    <location>
        <position position="1"/>
    </location>
</feature>
<organism evidence="5 6">
    <name type="scientific">Metarhizium anisopliae (strain ARSEF 549)</name>
    <dbReference type="NCBI Taxonomy" id="3151832"/>
    <lineage>
        <taxon>Eukaryota</taxon>
        <taxon>Fungi</taxon>
        <taxon>Dikarya</taxon>
        <taxon>Ascomycota</taxon>
        <taxon>Pezizomycotina</taxon>
        <taxon>Sordariomycetes</taxon>
        <taxon>Hypocreomycetidae</taxon>
        <taxon>Hypocreales</taxon>
        <taxon>Clavicipitaceae</taxon>
        <taxon>Metarhizium</taxon>
    </lineage>
</organism>
<comment type="caution">
    <text evidence="5">The sequence shown here is derived from an EMBL/GenBank/DDBJ whole genome shotgun (WGS) entry which is preliminary data.</text>
</comment>
<dbReference type="PRINTS" id="PR00682">
    <property type="entry name" value="IPNSYNTHASE"/>
</dbReference>
<keyword evidence="2" id="KW-0223">Dioxygenase</keyword>